<dbReference type="Gene3D" id="1.10.287.950">
    <property type="entry name" value="Methyl-accepting chemotaxis protein"/>
    <property type="match status" value="1"/>
</dbReference>
<evidence type="ECO:0000256" key="4">
    <source>
        <dbReference type="ARBA" id="ARBA00029447"/>
    </source>
</evidence>
<evidence type="ECO:0000256" key="5">
    <source>
        <dbReference type="PROSITE-ProRule" id="PRU00284"/>
    </source>
</evidence>
<name>A0A1H9XCR2_9PSEU</name>
<feature type="domain" description="Methyl-accepting transducer" evidence="7">
    <location>
        <begin position="277"/>
        <end position="506"/>
    </location>
</feature>
<comment type="similarity">
    <text evidence="4">Belongs to the methyl-accepting chemotaxis (MCP) protein family.</text>
</comment>
<dbReference type="InterPro" id="IPR004090">
    <property type="entry name" value="Chemotax_Me-accpt_rcpt"/>
</dbReference>
<evidence type="ECO:0000259" key="8">
    <source>
        <dbReference type="PROSITE" id="PS50885"/>
    </source>
</evidence>
<dbReference type="SMART" id="SM00283">
    <property type="entry name" value="MA"/>
    <property type="match status" value="1"/>
</dbReference>
<feature type="transmembrane region" description="Helical" evidence="6">
    <location>
        <begin position="22"/>
        <end position="42"/>
    </location>
</feature>
<dbReference type="PROSITE" id="PS50111">
    <property type="entry name" value="CHEMOTAXIS_TRANSDUC_2"/>
    <property type="match status" value="1"/>
</dbReference>
<dbReference type="SUPFAM" id="SSF58104">
    <property type="entry name" value="Methyl-accepting chemotaxis protein (MCP) signaling domain"/>
    <property type="match status" value="1"/>
</dbReference>
<keyword evidence="1 6" id="KW-0812">Transmembrane</keyword>
<feature type="domain" description="HAMP" evidence="8">
    <location>
        <begin position="220"/>
        <end position="272"/>
    </location>
</feature>
<evidence type="ECO:0000256" key="1">
    <source>
        <dbReference type="ARBA" id="ARBA00022692"/>
    </source>
</evidence>
<accession>A0A1H9XCR2</accession>
<proteinExistence type="inferred from homology"/>
<dbReference type="PRINTS" id="PR00260">
    <property type="entry name" value="CHEMTRNSDUCR"/>
</dbReference>
<evidence type="ECO:0000313" key="10">
    <source>
        <dbReference type="Proteomes" id="UP000199051"/>
    </source>
</evidence>
<dbReference type="PANTHER" id="PTHR32089:SF112">
    <property type="entry name" value="LYSOZYME-LIKE PROTEIN-RELATED"/>
    <property type="match status" value="1"/>
</dbReference>
<protein>
    <submittedName>
        <fullName evidence="9">Methyl-accepting chemotaxis protein</fullName>
    </submittedName>
</protein>
<dbReference type="AlphaFoldDB" id="A0A1H9XCR2"/>
<sequence>MASTRSGVMSRWLANRRVGTKVLGAVGVLGVVAVSVGTLAIIRMSDMNEASDSLYSSGLLPVQRIYEARIDMADTREDLLSHTSSDSREKMAGYERAMQADDDAFNGEIEAYTALSTVPELIAPLREAWTAYQKVRDDQVVPASRSNDTAKVESLTDTVLEPLSVKAEDALERIVEAEIRGARTRQEATEASYASARTTIIVALAVGITLAVAISLWVSRAIVGGVRRIGAVVAALAHRDLTSTVGLTGRDELARMGRDLDTAVGTVRETVREMAGTATTLSTAAAGLSAVSAELNRGAEKTSERAGVASAAASRVSASVQSLSTGAAQMTTSIAEIAGSATQAAEVAQESMRAAADTGERIESLRQASAEIGEVVKLITSIAEQTNLLALNATIEAARAGSAGAGFAVVAGEVKDLAHETARATEQIAERVTAIQTGTGEAAFAVRRIQEVVAQITDHATTVASAVEEQSATTSEMTRSIGEVALCGEELTSSFTEVAAVTAATSESSRASQGAAEDLSRLAAKLTSLVDVFDH</sequence>
<dbReference type="Pfam" id="PF00672">
    <property type="entry name" value="HAMP"/>
    <property type="match status" value="1"/>
</dbReference>
<dbReference type="InterPro" id="IPR003660">
    <property type="entry name" value="HAMP_dom"/>
</dbReference>
<dbReference type="GO" id="GO:0016020">
    <property type="term" value="C:membrane"/>
    <property type="evidence" value="ECO:0007669"/>
    <property type="project" value="InterPro"/>
</dbReference>
<evidence type="ECO:0000256" key="6">
    <source>
        <dbReference type="SAM" id="Phobius"/>
    </source>
</evidence>
<dbReference type="PANTHER" id="PTHR32089">
    <property type="entry name" value="METHYL-ACCEPTING CHEMOTAXIS PROTEIN MCPB"/>
    <property type="match status" value="1"/>
</dbReference>
<dbReference type="Pfam" id="PF12729">
    <property type="entry name" value="4HB_MCP_1"/>
    <property type="match status" value="1"/>
</dbReference>
<dbReference type="PROSITE" id="PS50885">
    <property type="entry name" value="HAMP"/>
    <property type="match status" value="1"/>
</dbReference>
<keyword evidence="6" id="KW-0472">Membrane</keyword>
<dbReference type="Pfam" id="PF00015">
    <property type="entry name" value="MCPsignal"/>
    <property type="match status" value="1"/>
</dbReference>
<evidence type="ECO:0000259" key="7">
    <source>
        <dbReference type="PROSITE" id="PS50111"/>
    </source>
</evidence>
<dbReference type="RefSeq" id="WP_092785369.1">
    <property type="nucleotide sequence ID" value="NZ_FOGI01000014.1"/>
</dbReference>
<reference evidence="10" key="1">
    <citation type="submission" date="2016-10" db="EMBL/GenBank/DDBJ databases">
        <authorList>
            <person name="Varghese N."/>
            <person name="Submissions S."/>
        </authorList>
    </citation>
    <scope>NUCLEOTIDE SEQUENCE [LARGE SCALE GENOMIC DNA]</scope>
    <source>
        <strain evidence="10">DSM 44260</strain>
    </source>
</reference>
<dbReference type="EMBL" id="FOGI01000014">
    <property type="protein sequence ID" value="SES43988.1"/>
    <property type="molecule type" value="Genomic_DNA"/>
</dbReference>
<dbReference type="SMART" id="SM00304">
    <property type="entry name" value="HAMP"/>
    <property type="match status" value="2"/>
</dbReference>
<dbReference type="GO" id="GO:0006935">
    <property type="term" value="P:chemotaxis"/>
    <property type="evidence" value="ECO:0007669"/>
    <property type="project" value="InterPro"/>
</dbReference>
<dbReference type="GO" id="GO:0007165">
    <property type="term" value="P:signal transduction"/>
    <property type="evidence" value="ECO:0007669"/>
    <property type="project" value="UniProtKB-KW"/>
</dbReference>
<keyword evidence="2 6" id="KW-1133">Transmembrane helix</keyword>
<keyword evidence="10" id="KW-1185">Reference proteome</keyword>
<organism evidence="9 10">
    <name type="scientific">Actinokineospora terrae</name>
    <dbReference type="NCBI Taxonomy" id="155974"/>
    <lineage>
        <taxon>Bacteria</taxon>
        <taxon>Bacillati</taxon>
        <taxon>Actinomycetota</taxon>
        <taxon>Actinomycetes</taxon>
        <taxon>Pseudonocardiales</taxon>
        <taxon>Pseudonocardiaceae</taxon>
        <taxon>Actinokineospora</taxon>
    </lineage>
</organism>
<evidence type="ECO:0000256" key="3">
    <source>
        <dbReference type="ARBA" id="ARBA00023224"/>
    </source>
</evidence>
<evidence type="ECO:0000256" key="2">
    <source>
        <dbReference type="ARBA" id="ARBA00022989"/>
    </source>
</evidence>
<feature type="transmembrane region" description="Helical" evidence="6">
    <location>
        <begin position="200"/>
        <end position="218"/>
    </location>
</feature>
<dbReference type="STRING" id="155974.SAMN04487818_11482"/>
<gene>
    <name evidence="9" type="ORF">SAMN04487818_11482</name>
</gene>
<dbReference type="InterPro" id="IPR024478">
    <property type="entry name" value="HlyB_4HB_MCP"/>
</dbReference>
<evidence type="ECO:0000313" key="9">
    <source>
        <dbReference type="EMBL" id="SES43988.1"/>
    </source>
</evidence>
<dbReference type="GO" id="GO:0004888">
    <property type="term" value="F:transmembrane signaling receptor activity"/>
    <property type="evidence" value="ECO:0007669"/>
    <property type="project" value="InterPro"/>
</dbReference>
<keyword evidence="3 5" id="KW-0807">Transducer</keyword>
<dbReference type="Proteomes" id="UP000199051">
    <property type="component" value="Unassembled WGS sequence"/>
</dbReference>
<dbReference type="InterPro" id="IPR004089">
    <property type="entry name" value="MCPsignal_dom"/>
</dbReference>